<dbReference type="AlphaFoldDB" id="A0A7W4K9R1"/>
<proteinExistence type="predicted"/>
<sequence length="104" mass="11271">MAPALVAMSLCLCGFARTPDEIQPVESGEHAEGVEEPGQPVIITSDSRAFCDRLITVIDAYGPPPREVRDLRVQGAHLCAEGKIRSGIVHLRRALVVLKEDTHS</sequence>
<reference evidence="1 2" key="1">
    <citation type="submission" date="2020-04" db="EMBL/GenBank/DDBJ databases">
        <title>Description of novel Gluconacetobacter.</title>
        <authorList>
            <person name="Sombolestani A."/>
        </authorList>
    </citation>
    <scope>NUCLEOTIDE SEQUENCE [LARGE SCALE GENOMIC DNA]</scope>
    <source>
        <strain evidence="1 2">LMG 27802</strain>
    </source>
</reference>
<dbReference type="EMBL" id="JABEQM010000015">
    <property type="protein sequence ID" value="MBB2202933.1"/>
    <property type="molecule type" value="Genomic_DNA"/>
</dbReference>
<name>A0A7W4K9R1_9PROT</name>
<keyword evidence="2" id="KW-1185">Reference proteome</keyword>
<comment type="caution">
    <text evidence="1">The sequence shown here is derived from an EMBL/GenBank/DDBJ whole genome shotgun (WGS) entry which is preliminary data.</text>
</comment>
<accession>A0A7W4K9R1</accession>
<evidence type="ECO:0000313" key="1">
    <source>
        <dbReference type="EMBL" id="MBB2202933.1"/>
    </source>
</evidence>
<protein>
    <submittedName>
        <fullName evidence="1">Uncharacterized protein</fullName>
    </submittedName>
</protein>
<organism evidence="1 2">
    <name type="scientific">Gluconacetobacter tumulisoli</name>
    <dbReference type="NCBI Taxonomy" id="1286189"/>
    <lineage>
        <taxon>Bacteria</taxon>
        <taxon>Pseudomonadati</taxon>
        <taxon>Pseudomonadota</taxon>
        <taxon>Alphaproteobacteria</taxon>
        <taxon>Acetobacterales</taxon>
        <taxon>Acetobacteraceae</taxon>
        <taxon>Gluconacetobacter</taxon>
    </lineage>
</organism>
<evidence type="ECO:0000313" key="2">
    <source>
        <dbReference type="Proteomes" id="UP000578030"/>
    </source>
</evidence>
<dbReference type="Proteomes" id="UP000578030">
    <property type="component" value="Unassembled WGS sequence"/>
</dbReference>
<gene>
    <name evidence="1" type="ORF">HLH28_15370</name>
</gene>